<evidence type="ECO:0000313" key="1">
    <source>
        <dbReference type="EMBL" id="TYR72693.1"/>
    </source>
</evidence>
<comment type="caution">
    <text evidence="1">The sequence shown here is derived from an EMBL/GenBank/DDBJ whole genome shotgun (WGS) entry which is preliminary data.</text>
</comment>
<dbReference type="RefSeq" id="WP_148948796.1">
    <property type="nucleotide sequence ID" value="NZ_VTEH01000028.1"/>
</dbReference>
<sequence>MHAIKFEETQKSGKYKDGKYSSERIIEIGDMMKRDHQLAKDLIDQLLKSELPSVLSSTCVYALLVDYRTQEALETLKEIANGDNGITSVSAEVTIVLFNSGELFELHGIERYEK</sequence>
<proteinExistence type="predicted"/>
<name>A0A5D4K9F7_9BACI</name>
<dbReference type="Proteomes" id="UP000323317">
    <property type="component" value="Unassembled WGS sequence"/>
</dbReference>
<dbReference type="AlphaFoldDB" id="A0A5D4K9F7"/>
<evidence type="ECO:0000313" key="2">
    <source>
        <dbReference type="Proteomes" id="UP000323317"/>
    </source>
</evidence>
<accession>A0A5D4K9F7</accession>
<dbReference type="EMBL" id="VTEH01000028">
    <property type="protein sequence ID" value="TYR72693.1"/>
    <property type="molecule type" value="Genomic_DNA"/>
</dbReference>
<reference evidence="1 2" key="1">
    <citation type="submission" date="2019-08" db="EMBL/GenBank/DDBJ databases">
        <title>Bacillus genomes from the desert of Cuatro Cienegas, Coahuila.</title>
        <authorList>
            <person name="Olmedo-Alvarez G."/>
        </authorList>
    </citation>
    <scope>NUCLEOTIDE SEQUENCE [LARGE SCALE GENOMIC DNA]</scope>
    <source>
        <strain evidence="1 2">CH40_1T</strain>
    </source>
</reference>
<protein>
    <submittedName>
        <fullName evidence="1">Uncharacterized protein</fullName>
    </submittedName>
</protein>
<gene>
    <name evidence="1" type="ORF">FZC79_21965</name>
</gene>
<organism evidence="1 2">
    <name type="scientific">Rossellomorea vietnamensis</name>
    <dbReference type="NCBI Taxonomy" id="218284"/>
    <lineage>
        <taxon>Bacteria</taxon>
        <taxon>Bacillati</taxon>
        <taxon>Bacillota</taxon>
        <taxon>Bacilli</taxon>
        <taxon>Bacillales</taxon>
        <taxon>Bacillaceae</taxon>
        <taxon>Rossellomorea</taxon>
    </lineage>
</organism>